<organism evidence="1 2">
    <name type="scientific">Hallerella porci</name>
    <dbReference type="NCBI Taxonomy" id="1945871"/>
    <lineage>
        <taxon>Bacteria</taxon>
        <taxon>Pseudomonadati</taxon>
        <taxon>Fibrobacterota</taxon>
        <taxon>Fibrobacteria</taxon>
        <taxon>Fibrobacterales</taxon>
        <taxon>Fibrobacteraceae</taxon>
        <taxon>Hallerella</taxon>
    </lineage>
</organism>
<reference evidence="1 2" key="1">
    <citation type="submission" date="2018-05" db="EMBL/GenBank/DDBJ databases">
        <title>Animal gut microbial communities from fecal samples from Wisconsin, USA.</title>
        <authorList>
            <person name="Neumann A."/>
        </authorList>
    </citation>
    <scope>NUCLEOTIDE SEQUENCE [LARGE SCALE GENOMIC DNA]</scope>
    <source>
        <strain evidence="1 2">UWS4</strain>
    </source>
</reference>
<dbReference type="EMBL" id="QGHD01000053">
    <property type="protein sequence ID" value="PWK84696.1"/>
    <property type="molecule type" value="Genomic_DNA"/>
</dbReference>
<comment type="caution">
    <text evidence="1">The sequence shown here is derived from an EMBL/GenBank/DDBJ whole genome shotgun (WGS) entry which is preliminary data.</text>
</comment>
<dbReference type="Proteomes" id="UP000245523">
    <property type="component" value="Unassembled WGS sequence"/>
</dbReference>
<evidence type="ECO:0000313" key="1">
    <source>
        <dbReference type="EMBL" id="PWK84696.1"/>
    </source>
</evidence>
<proteinExistence type="predicted"/>
<evidence type="ECO:0000313" key="2">
    <source>
        <dbReference type="Proteomes" id="UP000245523"/>
    </source>
</evidence>
<sequence>MGQIPLAESRRYLLLHVPLFIQAREVLFRDLPAQDGVQGIQLPGDIKRFGDCPLIVLPQMLRHEIGSLLLDNRTGHRLQPACHDL</sequence>
<accession>A0ABX5LH69</accession>
<protein>
    <submittedName>
        <fullName evidence="1">Uncharacterized protein</fullName>
    </submittedName>
</protein>
<keyword evidence="2" id="KW-1185">Reference proteome</keyword>
<name>A0ABX5LH69_9BACT</name>
<gene>
    <name evidence="1" type="ORF">B0H50_1531</name>
</gene>